<evidence type="ECO:0000256" key="2">
    <source>
        <dbReference type="ARBA" id="ARBA00023125"/>
    </source>
</evidence>
<dbReference type="RefSeq" id="WP_264881919.1">
    <property type="nucleotide sequence ID" value="NZ_JAPDOB010000001.1"/>
</dbReference>
<dbReference type="InterPro" id="IPR009057">
    <property type="entry name" value="Homeodomain-like_sf"/>
</dbReference>
<dbReference type="InterPro" id="IPR050204">
    <property type="entry name" value="AraC_XylS_family_regulators"/>
</dbReference>
<keyword evidence="2" id="KW-0238">DNA-binding</keyword>
<evidence type="ECO:0000259" key="4">
    <source>
        <dbReference type="PROSITE" id="PS01124"/>
    </source>
</evidence>
<dbReference type="PROSITE" id="PS01124">
    <property type="entry name" value="HTH_ARAC_FAMILY_2"/>
    <property type="match status" value="1"/>
</dbReference>
<dbReference type="Gene3D" id="1.10.10.60">
    <property type="entry name" value="Homeodomain-like"/>
    <property type="match status" value="2"/>
</dbReference>
<evidence type="ECO:0000256" key="3">
    <source>
        <dbReference type="ARBA" id="ARBA00023163"/>
    </source>
</evidence>
<dbReference type="Proteomes" id="UP001526246">
    <property type="component" value="Unassembled WGS sequence"/>
</dbReference>
<dbReference type="SMART" id="SM00342">
    <property type="entry name" value="HTH_ARAC"/>
    <property type="match status" value="1"/>
</dbReference>
<evidence type="ECO:0000256" key="1">
    <source>
        <dbReference type="ARBA" id="ARBA00023015"/>
    </source>
</evidence>
<name>A0ABT3JFQ4_9SPHN</name>
<dbReference type="EMBL" id="JAPDOB010000001">
    <property type="protein sequence ID" value="MCW3797605.1"/>
    <property type="molecule type" value="Genomic_DNA"/>
</dbReference>
<dbReference type="PANTHER" id="PTHR46796:SF14">
    <property type="entry name" value="TRANSCRIPTIONAL REGULATORY PROTEIN"/>
    <property type="match status" value="1"/>
</dbReference>
<gene>
    <name evidence="5" type="ORF">OMW55_07290</name>
</gene>
<protein>
    <submittedName>
        <fullName evidence="5">AraC family transcriptional regulator</fullName>
    </submittedName>
</protein>
<dbReference type="PANTHER" id="PTHR46796">
    <property type="entry name" value="HTH-TYPE TRANSCRIPTIONAL ACTIVATOR RHAS-RELATED"/>
    <property type="match status" value="1"/>
</dbReference>
<sequence length="313" mass="34340">MQHATETSEAGLTRGSGAVGGRLGELFHIKAAPSLVTTSLRAGPLAVTEIQSMDPVIGMTDAVPTEEAFLLCLQLEDLGDHQVWEDGRALPKRTIKAGEFILRDLTRSQAALIDRPHHSLHFYLPRAALDEMADNAAEPHVRNIDCHPGEPRFDSVVRDLANCLVPTLASPEQADRSFIEHVLMAIASHVSHAYGGVVARPADIRGGLARWQLKRAQEMLSGDLTGNTPVASIARECRLSVQHFARAFKKSTGLAPHRWLIQRRVETAKVHLANRSMPLAHVALLCGFADQSHMTRVFGWHTGLTPAAWRRQL</sequence>
<keyword evidence="1" id="KW-0805">Transcription regulation</keyword>
<feature type="domain" description="HTH araC/xylS-type" evidence="4">
    <location>
        <begin position="214"/>
        <end position="312"/>
    </location>
</feature>
<keyword evidence="3" id="KW-0804">Transcription</keyword>
<dbReference type="Pfam" id="PF12833">
    <property type="entry name" value="HTH_18"/>
    <property type="match status" value="1"/>
</dbReference>
<evidence type="ECO:0000313" key="5">
    <source>
        <dbReference type="EMBL" id="MCW3797605.1"/>
    </source>
</evidence>
<proteinExistence type="predicted"/>
<evidence type="ECO:0000313" key="6">
    <source>
        <dbReference type="Proteomes" id="UP001526246"/>
    </source>
</evidence>
<reference evidence="5 6" key="1">
    <citation type="submission" date="2022-10" db="EMBL/GenBank/DDBJ databases">
        <title>Sphingomonas sp.</title>
        <authorList>
            <person name="Jin C."/>
        </authorList>
    </citation>
    <scope>NUCLEOTIDE SEQUENCE [LARGE SCALE GENOMIC DNA]</scope>
    <source>
        <strain evidence="5 6">BN140010</strain>
    </source>
</reference>
<comment type="caution">
    <text evidence="5">The sequence shown here is derived from an EMBL/GenBank/DDBJ whole genome shotgun (WGS) entry which is preliminary data.</text>
</comment>
<accession>A0ABT3JFQ4</accession>
<organism evidence="5 6">
    <name type="scientific">Sphingomonas arvum</name>
    <dbReference type="NCBI Taxonomy" id="2992113"/>
    <lineage>
        <taxon>Bacteria</taxon>
        <taxon>Pseudomonadati</taxon>
        <taxon>Pseudomonadota</taxon>
        <taxon>Alphaproteobacteria</taxon>
        <taxon>Sphingomonadales</taxon>
        <taxon>Sphingomonadaceae</taxon>
        <taxon>Sphingomonas</taxon>
    </lineage>
</organism>
<keyword evidence="6" id="KW-1185">Reference proteome</keyword>
<dbReference type="SUPFAM" id="SSF46689">
    <property type="entry name" value="Homeodomain-like"/>
    <property type="match status" value="2"/>
</dbReference>
<dbReference type="InterPro" id="IPR018060">
    <property type="entry name" value="HTH_AraC"/>
</dbReference>